<evidence type="ECO:0000313" key="2">
    <source>
        <dbReference type="Proteomes" id="UP000515550"/>
    </source>
</evidence>
<accession>A0A6V7S9D0</accession>
<name>A0A6V7S9D0_PLAVN</name>
<protein>
    <submittedName>
        <fullName evidence="1">RING zinc finger protein, putative</fullName>
    </submittedName>
</protein>
<reference evidence="1 2" key="1">
    <citation type="submission" date="2020-08" db="EMBL/GenBank/DDBJ databases">
        <authorList>
            <person name="Ramaprasad A."/>
        </authorList>
    </citation>
    <scope>NUCLEOTIDE SEQUENCE [LARGE SCALE GENOMIC DNA]</scope>
</reference>
<gene>
    <name evidence="1" type="ORF">PVBDA_1004670</name>
</gene>
<dbReference type="Proteomes" id="UP000515550">
    <property type="component" value="Chromosome PVBDA_10"/>
</dbReference>
<dbReference type="VEuPathDB" id="PlasmoDB:PVBDA_1004670"/>
<dbReference type="AlphaFoldDB" id="A0A6V7S9D0"/>
<evidence type="ECO:0000313" key="1">
    <source>
        <dbReference type="EMBL" id="CAD2094013.1"/>
    </source>
</evidence>
<sequence length="91" mass="10953">MYISHHEEGINLNIFDINDLKFKPNYEYIIPIFIIHKSISTIQFANKYFEVQEIFEIEKSNTPQPNSVNTFISEKMCNVPYRRTKYHYIAM</sequence>
<dbReference type="EMBL" id="LR865388">
    <property type="protein sequence ID" value="CAD2094013.1"/>
    <property type="molecule type" value="Genomic_DNA"/>
</dbReference>
<organism evidence="1 2">
    <name type="scientific">Plasmodium vinckei brucechwatti</name>
    <dbReference type="NCBI Taxonomy" id="119398"/>
    <lineage>
        <taxon>Eukaryota</taxon>
        <taxon>Sar</taxon>
        <taxon>Alveolata</taxon>
        <taxon>Apicomplexa</taxon>
        <taxon>Aconoidasida</taxon>
        <taxon>Haemosporida</taxon>
        <taxon>Plasmodiidae</taxon>
        <taxon>Plasmodium</taxon>
        <taxon>Plasmodium (Vinckeia)</taxon>
    </lineage>
</organism>
<proteinExistence type="predicted"/>